<sequence length="262" mass="29892">MNFRCVLSSQRTKDREETELCDDRQERNSFFFQSIDESVERGFSLRNLNEESIERKKEDQPSKGEFRFLEVMQLLVPPLEDSSVGDFGSNKTTDSSSPLSPRSRSVMSQGLQDKFETMTQAWDPSRATAAKRSESPEEEGEDSSHHDHHQNKKRKIAIDTAFAIESEMQKWQRGIAELEAMLEQPPSDDLERDSPSSSSKRDARARPPEVVRFPSLPPVIPAEEGDFEESCSNSEDDEDEDESQQNEATDGYDDEGSEKERE</sequence>
<feature type="compositionally biased region" description="Polar residues" evidence="1">
    <location>
        <begin position="106"/>
        <end position="122"/>
    </location>
</feature>
<dbReference type="Proteomes" id="UP001295423">
    <property type="component" value="Unassembled WGS sequence"/>
</dbReference>
<evidence type="ECO:0000313" key="3">
    <source>
        <dbReference type="Proteomes" id="UP001295423"/>
    </source>
</evidence>
<feature type="compositionally biased region" description="Basic and acidic residues" evidence="1">
    <location>
        <begin position="199"/>
        <end position="209"/>
    </location>
</feature>
<feature type="compositionally biased region" description="Acidic residues" evidence="1">
    <location>
        <begin position="223"/>
        <end position="262"/>
    </location>
</feature>
<feature type="region of interest" description="Disordered" evidence="1">
    <location>
        <begin position="1"/>
        <end position="20"/>
    </location>
</feature>
<name>A0AAD2CXX6_9STRA</name>
<dbReference type="AlphaFoldDB" id="A0AAD2CXX6"/>
<evidence type="ECO:0000256" key="1">
    <source>
        <dbReference type="SAM" id="MobiDB-lite"/>
    </source>
</evidence>
<organism evidence="2 3">
    <name type="scientific">Cylindrotheca closterium</name>
    <dbReference type="NCBI Taxonomy" id="2856"/>
    <lineage>
        <taxon>Eukaryota</taxon>
        <taxon>Sar</taxon>
        <taxon>Stramenopiles</taxon>
        <taxon>Ochrophyta</taxon>
        <taxon>Bacillariophyta</taxon>
        <taxon>Bacillariophyceae</taxon>
        <taxon>Bacillariophycidae</taxon>
        <taxon>Bacillariales</taxon>
        <taxon>Bacillariaceae</taxon>
        <taxon>Cylindrotheca</taxon>
    </lineage>
</organism>
<feature type="region of interest" description="Disordered" evidence="1">
    <location>
        <begin position="80"/>
        <end position="160"/>
    </location>
</feature>
<feature type="compositionally biased region" description="Basic and acidic residues" evidence="1">
    <location>
        <begin position="11"/>
        <end position="20"/>
    </location>
</feature>
<reference evidence="2" key="1">
    <citation type="submission" date="2023-08" db="EMBL/GenBank/DDBJ databases">
        <authorList>
            <person name="Audoor S."/>
            <person name="Bilcke G."/>
        </authorList>
    </citation>
    <scope>NUCLEOTIDE SEQUENCE</scope>
</reference>
<comment type="caution">
    <text evidence="2">The sequence shown here is derived from an EMBL/GenBank/DDBJ whole genome shotgun (WGS) entry which is preliminary data.</text>
</comment>
<feature type="region of interest" description="Disordered" evidence="1">
    <location>
        <begin position="175"/>
        <end position="262"/>
    </location>
</feature>
<dbReference type="EMBL" id="CAKOGP040001001">
    <property type="protein sequence ID" value="CAJ1941069.1"/>
    <property type="molecule type" value="Genomic_DNA"/>
</dbReference>
<gene>
    <name evidence="2" type="ORF">CYCCA115_LOCUS7337</name>
</gene>
<evidence type="ECO:0000313" key="2">
    <source>
        <dbReference type="EMBL" id="CAJ1941069.1"/>
    </source>
</evidence>
<accession>A0AAD2CXX6</accession>
<keyword evidence="3" id="KW-1185">Reference proteome</keyword>
<feature type="compositionally biased region" description="Basic residues" evidence="1">
    <location>
        <begin position="146"/>
        <end position="155"/>
    </location>
</feature>
<feature type="compositionally biased region" description="Low complexity" evidence="1">
    <location>
        <begin position="95"/>
        <end position="105"/>
    </location>
</feature>
<protein>
    <submittedName>
        <fullName evidence="2">Uncharacterized protein</fullName>
    </submittedName>
</protein>
<proteinExistence type="predicted"/>